<gene>
    <name evidence="8" type="ORF">JOE42_000099</name>
</gene>
<dbReference type="Pfam" id="PF05977">
    <property type="entry name" value="MFS_3"/>
    <property type="match status" value="1"/>
</dbReference>
<dbReference type="Proteomes" id="UP000703038">
    <property type="component" value="Unassembled WGS sequence"/>
</dbReference>
<proteinExistence type="predicted"/>
<keyword evidence="2" id="KW-0813">Transport</keyword>
<evidence type="ECO:0000313" key="8">
    <source>
        <dbReference type="EMBL" id="MBM7413366.1"/>
    </source>
</evidence>
<keyword evidence="9" id="KW-1185">Reference proteome</keyword>
<sequence length="533" mass="56676">MTRPQTVTLLTPLRVVRLRRMLGFELGAAIGIWILVLAVQWTLTQSGESAFTVSAVQFAASLPFFLLSLPLGAIAEHAGHRILLTGTAIGLVITSAVLTALQVLELATMPVLMAAVFLSGCGLAAVAIVWQSLLPTLATREMMTVVPAIDGAIFNGARAVGPVLGGALLAVWGATSTFAVVTVVFVICAVLAASQIPSGSGRAPRHESVLDSVATSLRFIRHSRWTRRLLFRVVMFGLPASCLWALLPVVAYEILHVTTFEFGVLSGAIGIGAVAGTIALMPLRSRLSWNVFAASGSAAYAVVLLGLAFVPWTPAVFALLVVVGAAWVGVQSTWMIATHAVMPPWVKARVIAFVLLTFQGSQAVGALVWGLLADTIGLVSAVVLAAFAMSVSSIGLLRRGIMPSDSIAPDPSGAAGPPELESGQREGKIVVETTYVIHPQRVDHFVRAMGRLRSSRMRLGASRWTMTRVSDSASTYVEFCTFRNWAEYSAQETVRLTVPEQLVRTDLAPDLAEQPRVRVLVHPGTTADRAEST</sequence>
<keyword evidence="5 7" id="KW-1133">Transmembrane helix</keyword>
<evidence type="ECO:0000313" key="9">
    <source>
        <dbReference type="Proteomes" id="UP000703038"/>
    </source>
</evidence>
<dbReference type="Gene3D" id="1.20.1250.20">
    <property type="entry name" value="MFS general substrate transporter like domains"/>
    <property type="match status" value="1"/>
</dbReference>
<feature type="transmembrane region" description="Helical" evidence="7">
    <location>
        <begin position="350"/>
        <end position="372"/>
    </location>
</feature>
<feature type="transmembrane region" description="Helical" evidence="7">
    <location>
        <begin position="316"/>
        <end position="338"/>
    </location>
</feature>
<feature type="transmembrane region" description="Helical" evidence="7">
    <location>
        <begin position="21"/>
        <end position="43"/>
    </location>
</feature>
<evidence type="ECO:0000256" key="2">
    <source>
        <dbReference type="ARBA" id="ARBA00022448"/>
    </source>
</evidence>
<dbReference type="PANTHER" id="PTHR23513:SF11">
    <property type="entry name" value="STAPHYLOFERRIN A TRANSPORTER"/>
    <property type="match status" value="1"/>
</dbReference>
<organism evidence="8 9">
    <name type="scientific">Rhodococcoides corynebacterioides</name>
    <dbReference type="NCBI Taxonomy" id="53972"/>
    <lineage>
        <taxon>Bacteria</taxon>
        <taxon>Bacillati</taxon>
        <taxon>Actinomycetota</taxon>
        <taxon>Actinomycetes</taxon>
        <taxon>Mycobacteriales</taxon>
        <taxon>Nocardiaceae</taxon>
        <taxon>Rhodococcoides</taxon>
    </lineage>
</organism>
<name>A0ABS2KN19_9NOCA</name>
<evidence type="ECO:0000256" key="1">
    <source>
        <dbReference type="ARBA" id="ARBA00004651"/>
    </source>
</evidence>
<accession>A0ABS2KN19</accession>
<feature type="transmembrane region" description="Helical" evidence="7">
    <location>
        <begin position="229"/>
        <end position="250"/>
    </location>
</feature>
<reference evidence="8 9" key="1">
    <citation type="submission" date="2021-01" db="EMBL/GenBank/DDBJ databases">
        <title>Genomics of switchgrass bacterial isolates.</title>
        <authorList>
            <person name="Shade A."/>
        </authorList>
    </citation>
    <scope>NUCLEOTIDE SEQUENCE [LARGE SCALE GENOMIC DNA]</scope>
    <source>
        <strain evidence="8 9">PvP111</strain>
    </source>
</reference>
<feature type="transmembrane region" description="Helical" evidence="7">
    <location>
        <begin position="110"/>
        <end position="130"/>
    </location>
</feature>
<dbReference type="SUPFAM" id="SSF103473">
    <property type="entry name" value="MFS general substrate transporter"/>
    <property type="match status" value="1"/>
</dbReference>
<evidence type="ECO:0000256" key="6">
    <source>
        <dbReference type="ARBA" id="ARBA00023136"/>
    </source>
</evidence>
<feature type="transmembrane region" description="Helical" evidence="7">
    <location>
        <begin position="82"/>
        <end position="104"/>
    </location>
</feature>
<keyword evidence="4 7" id="KW-0812">Transmembrane</keyword>
<evidence type="ECO:0000256" key="5">
    <source>
        <dbReference type="ARBA" id="ARBA00022989"/>
    </source>
</evidence>
<dbReference type="CDD" id="cd06173">
    <property type="entry name" value="MFS_MefA_like"/>
    <property type="match status" value="1"/>
</dbReference>
<feature type="transmembrane region" description="Helical" evidence="7">
    <location>
        <begin position="55"/>
        <end position="75"/>
    </location>
</feature>
<comment type="subcellular location">
    <subcellularLocation>
        <location evidence="1">Cell membrane</location>
        <topology evidence="1">Multi-pass membrane protein</topology>
    </subcellularLocation>
</comment>
<feature type="transmembrane region" description="Helical" evidence="7">
    <location>
        <begin position="287"/>
        <end position="310"/>
    </location>
</feature>
<keyword evidence="6 7" id="KW-0472">Membrane</keyword>
<feature type="transmembrane region" description="Helical" evidence="7">
    <location>
        <begin position="167"/>
        <end position="192"/>
    </location>
</feature>
<protein>
    <submittedName>
        <fullName evidence="8">MFS family permease</fullName>
    </submittedName>
</protein>
<dbReference type="InterPro" id="IPR010290">
    <property type="entry name" value="TM_effector"/>
</dbReference>
<feature type="transmembrane region" description="Helical" evidence="7">
    <location>
        <begin position="262"/>
        <end position="280"/>
    </location>
</feature>
<keyword evidence="3" id="KW-1003">Cell membrane</keyword>
<dbReference type="PANTHER" id="PTHR23513">
    <property type="entry name" value="INTEGRAL MEMBRANE EFFLUX PROTEIN-RELATED"/>
    <property type="match status" value="1"/>
</dbReference>
<feature type="transmembrane region" description="Helical" evidence="7">
    <location>
        <begin position="378"/>
        <end position="397"/>
    </location>
</feature>
<comment type="caution">
    <text evidence="8">The sequence shown here is derived from an EMBL/GenBank/DDBJ whole genome shotgun (WGS) entry which is preliminary data.</text>
</comment>
<dbReference type="EMBL" id="JAFBBK010000001">
    <property type="protein sequence ID" value="MBM7413366.1"/>
    <property type="molecule type" value="Genomic_DNA"/>
</dbReference>
<dbReference type="InterPro" id="IPR036259">
    <property type="entry name" value="MFS_trans_sf"/>
</dbReference>
<evidence type="ECO:0000256" key="7">
    <source>
        <dbReference type="SAM" id="Phobius"/>
    </source>
</evidence>
<evidence type="ECO:0000256" key="4">
    <source>
        <dbReference type="ARBA" id="ARBA00022692"/>
    </source>
</evidence>
<dbReference type="RefSeq" id="WP_204865984.1">
    <property type="nucleotide sequence ID" value="NZ_JAFBBK010000001.1"/>
</dbReference>
<evidence type="ECO:0000256" key="3">
    <source>
        <dbReference type="ARBA" id="ARBA00022475"/>
    </source>
</evidence>